<evidence type="ECO:0000256" key="3">
    <source>
        <dbReference type="ARBA" id="ARBA00022475"/>
    </source>
</evidence>
<dbReference type="EMBL" id="JACCAB010000001">
    <property type="protein sequence ID" value="NYG07335.1"/>
    <property type="molecule type" value="Genomic_DNA"/>
</dbReference>
<evidence type="ECO:0000259" key="9">
    <source>
        <dbReference type="PROSITE" id="PS50928"/>
    </source>
</evidence>
<keyword evidence="6 7" id="KW-0472">Membrane</keyword>
<evidence type="ECO:0000256" key="6">
    <source>
        <dbReference type="ARBA" id="ARBA00023136"/>
    </source>
</evidence>
<proteinExistence type="inferred from homology"/>
<reference evidence="10 11" key="1">
    <citation type="submission" date="2020-07" db="EMBL/GenBank/DDBJ databases">
        <title>Sequencing the genomes of 1000 actinobacteria strains.</title>
        <authorList>
            <person name="Klenk H.-P."/>
        </authorList>
    </citation>
    <scope>NUCLEOTIDE SEQUENCE [LARGE SCALE GENOMIC DNA]</scope>
    <source>
        <strain evidence="10 11">DSM 23987</strain>
    </source>
</reference>
<dbReference type="PROSITE" id="PS50928">
    <property type="entry name" value="ABC_TM1"/>
    <property type="match status" value="1"/>
</dbReference>
<feature type="transmembrane region" description="Helical" evidence="7">
    <location>
        <begin position="277"/>
        <end position="297"/>
    </location>
</feature>
<keyword evidence="3" id="KW-1003">Cell membrane</keyword>
<feature type="compositionally biased region" description="Polar residues" evidence="8">
    <location>
        <begin position="14"/>
        <end position="24"/>
    </location>
</feature>
<dbReference type="InterPro" id="IPR035906">
    <property type="entry name" value="MetI-like_sf"/>
</dbReference>
<keyword evidence="2 7" id="KW-0813">Transport</keyword>
<sequence length="312" mass="33991">MSASSPTPTPTPTRQTKASPTLAMTANTPAVGRSTRAARRFGARAMRLAGWLGLALLVVAVLYPLLWMVFSSFKSNQEVFANPWGLPGKLRWGNFGRAGSAGVVRYFVNSVLVTSASILTTVLFSAWSAYGLVRLRVPFGGAILGLLLGGLMLAPTVALIPLFGLLQQLHIYDSYWALIVLYTAFRIPFTTFLIRAYMIDIPPEVDEAATLDGCSPTQAFWQVILPMCRPILVSAALLQALFAWNEFVFALVFISTGDLKTLPVGLMDMQSRLLTDWPVQFAGLTMAALPMIVLFLIGQRQFLRGLTDGIGK</sequence>
<feature type="transmembrane region" description="Helical" evidence="7">
    <location>
        <begin position="48"/>
        <end position="70"/>
    </location>
</feature>
<feature type="domain" description="ABC transmembrane type-1" evidence="9">
    <location>
        <begin position="107"/>
        <end position="298"/>
    </location>
</feature>
<dbReference type="PANTHER" id="PTHR43744:SF12">
    <property type="entry name" value="ABC TRANSPORTER PERMEASE PROTEIN MG189-RELATED"/>
    <property type="match status" value="1"/>
</dbReference>
<dbReference type="GO" id="GO:0005886">
    <property type="term" value="C:plasma membrane"/>
    <property type="evidence" value="ECO:0007669"/>
    <property type="project" value="UniProtKB-SubCell"/>
</dbReference>
<keyword evidence="4 7" id="KW-0812">Transmembrane</keyword>
<name>A0A852WM73_9MICO</name>
<keyword evidence="5 7" id="KW-1133">Transmembrane helix</keyword>
<accession>A0A852WM73</accession>
<evidence type="ECO:0000256" key="8">
    <source>
        <dbReference type="SAM" id="MobiDB-lite"/>
    </source>
</evidence>
<evidence type="ECO:0000313" key="10">
    <source>
        <dbReference type="EMBL" id="NYG07335.1"/>
    </source>
</evidence>
<dbReference type="PANTHER" id="PTHR43744">
    <property type="entry name" value="ABC TRANSPORTER PERMEASE PROTEIN MG189-RELATED-RELATED"/>
    <property type="match status" value="1"/>
</dbReference>
<evidence type="ECO:0000256" key="1">
    <source>
        <dbReference type="ARBA" id="ARBA00004651"/>
    </source>
</evidence>
<evidence type="ECO:0000256" key="4">
    <source>
        <dbReference type="ARBA" id="ARBA00022692"/>
    </source>
</evidence>
<dbReference type="InterPro" id="IPR000515">
    <property type="entry name" value="MetI-like"/>
</dbReference>
<organism evidence="10 11">
    <name type="scientific">Pedococcus badiiscoriae</name>
    <dbReference type="NCBI Taxonomy" id="642776"/>
    <lineage>
        <taxon>Bacteria</taxon>
        <taxon>Bacillati</taxon>
        <taxon>Actinomycetota</taxon>
        <taxon>Actinomycetes</taxon>
        <taxon>Micrococcales</taxon>
        <taxon>Intrasporangiaceae</taxon>
        <taxon>Pedococcus</taxon>
    </lineage>
</organism>
<comment type="similarity">
    <text evidence="7">Belongs to the binding-protein-dependent transport system permease family.</text>
</comment>
<dbReference type="GO" id="GO:0055085">
    <property type="term" value="P:transmembrane transport"/>
    <property type="evidence" value="ECO:0007669"/>
    <property type="project" value="InterPro"/>
</dbReference>
<evidence type="ECO:0000256" key="7">
    <source>
        <dbReference type="RuleBase" id="RU363032"/>
    </source>
</evidence>
<protein>
    <submittedName>
        <fullName evidence="10">Raffinose/stachyose/melibiose transport system permease protein</fullName>
    </submittedName>
</protein>
<dbReference type="Pfam" id="PF00528">
    <property type="entry name" value="BPD_transp_1"/>
    <property type="match status" value="1"/>
</dbReference>
<evidence type="ECO:0000256" key="2">
    <source>
        <dbReference type="ARBA" id="ARBA00022448"/>
    </source>
</evidence>
<feature type="transmembrane region" description="Helical" evidence="7">
    <location>
        <begin position="175"/>
        <end position="194"/>
    </location>
</feature>
<dbReference type="RefSeq" id="WP_238338073.1">
    <property type="nucleotide sequence ID" value="NZ_JACCAB010000001.1"/>
</dbReference>
<dbReference type="CDD" id="cd06261">
    <property type="entry name" value="TM_PBP2"/>
    <property type="match status" value="1"/>
</dbReference>
<feature type="transmembrane region" description="Helical" evidence="7">
    <location>
        <begin position="231"/>
        <end position="257"/>
    </location>
</feature>
<evidence type="ECO:0000313" key="11">
    <source>
        <dbReference type="Proteomes" id="UP000573599"/>
    </source>
</evidence>
<comment type="subcellular location">
    <subcellularLocation>
        <location evidence="1 7">Cell membrane</location>
        <topology evidence="1 7">Multi-pass membrane protein</topology>
    </subcellularLocation>
</comment>
<feature type="transmembrane region" description="Helical" evidence="7">
    <location>
        <begin position="106"/>
        <end position="127"/>
    </location>
</feature>
<evidence type="ECO:0000256" key="5">
    <source>
        <dbReference type="ARBA" id="ARBA00022989"/>
    </source>
</evidence>
<comment type="caution">
    <text evidence="10">The sequence shown here is derived from an EMBL/GenBank/DDBJ whole genome shotgun (WGS) entry which is preliminary data.</text>
</comment>
<keyword evidence="11" id="KW-1185">Reference proteome</keyword>
<feature type="region of interest" description="Disordered" evidence="8">
    <location>
        <begin position="1"/>
        <end position="24"/>
    </location>
</feature>
<dbReference type="Proteomes" id="UP000573599">
    <property type="component" value="Unassembled WGS sequence"/>
</dbReference>
<dbReference type="Gene3D" id="1.10.3720.10">
    <property type="entry name" value="MetI-like"/>
    <property type="match status" value="1"/>
</dbReference>
<dbReference type="SUPFAM" id="SSF161098">
    <property type="entry name" value="MetI-like"/>
    <property type="match status" value="1"/>
</dbReference>
<gene>
    <name evidence="10" type="ORF">BJ986_001822</name>
</gene>
<dbReference type="AlphaFoldDB" id="A0A852WM73"/>
<feature type="transmembrane region" description="Helical" evidence="7">
    <location>
        <begin position="139"/>
        <end position="163"/>
    </location>
</feature>